<keyword evidence="5" id="KW-1185">Reference proteome</keyword>
<feature type="compositionally biased region" description="Basic and acidic residues" evidence="2">
    <location>
        <begin position="471"/>
        <end position="486"/>
    </location>
</feature>
<accession>A0AAW1RG24</accession>
<dbReference type="SUPFAM" id="SSF47954">
    <property type="entry name" value="Cyclin-like"/>
    <property type="match status" value="2"/>
</dbReference>
<gene>
    <name evidence="4" type="ORF">WJX74_001456</name>
</gene>
<proteinExistence type="inferred from homology"/>
<dbReference type="GO" id="GO:0006357">
    <property type="term" value="P:regulation of transcription by RNA polymerase II"/>
    <property type="evidence" value="ECO:0007669"/>
    <property type="project" value="InterPro"/>
</dbReference>
<dbReference type="InterPro" id="IPR036915">
    <property type="entry name" value="Cyclin-like_sf"/>
</dbReference>
<dbReference type="FunFam" id="1.10.472.10:FF:000031">
    <property type="entry name" value="cyclin-L1-1-like isoform X1"/>
    <property type="match status" value="1"/>
</dbReference>
<evidence type="ECO:0000256" key="2">
    <source>
        <dbReference type="SAM" id="MobiDB-lite"/>
    </source>
</evidence>
<evidence type="ECO:0000256" key="1">
    <source>
        <dbReference type="RuleBase" id="RU000383"/>
    </source>
</evidence>
<organism evidence="4 5">
    <name type="scientific">Apatococcus lobatus</name>
    <dbReference type="NCBI Taxonomy" id="904363"/>
    <lineage>
        <taxon>Eukaryota</taxon>
        <taxon>Viridiplantae</taxon>
        <taxon>Chlorophyta</taxon>
        <taxon>core chlorophytes</taxon>
        <taxon>Trebouxiophyceae</taxon>
        <taxon>Chlorellales</taxon>
        <taxon>Chlorellaceae</taxon>
        <taxon>Apatococcus</taxon>
    </lineage>
</organism>
<dbReference type="Gene3D" id="1.10.472.10">
    <property type="entry name" value="Cyclin-like"/>
    <property type="match status" value="2"/>
</dbReference>
<dbReference type="PANTHER" id="PTHR10026">
    <property type="entry name" value="CYCLIN"/>
    <property type="match status" value="1"/>
</dbReference>
<dbReference type="Pfam" id="PF00134">
    <property type="entry name" value="Cyclin_N"/>
    <property type="match status" value="1"/>
</dbReference>
<dbReference type="Proteomes" id="UP001438707">
    <property type="component" value="Unassembled WGS sequence"/>
</dbReference>
<feature type="compositionally biased region" description="Low complexity" evidence="2">
    <location>
        <begin position="502"/>
        <end position="517"/>
    </location>
</feature>
<feature type="region of interest" description="Disordered" evidence="2">
    <location>
        <begin position="259"/>
        <end position="517"/>
    </location>
</feature>
<dbReference type="AlphaFoldDB" id="A0AAW1RG24"/>
<dbReference type="InterPro" id="IPR043198">
    <property type="entry name" value="Cyclin/Ssn8"/>
</dbReference>
<feature type="compositionally biased region" description="Basic and acidic residues" evidence="2">
    <location>
        <begin position="357"/>
        <end position="439"/>
    </location>
</feature>
<reference evidence="4 5" key="1">
    <citation type="journal article" date="2024" name="Nat. Commun.">
        <title>Phylogenomics reveals the evolutionary origins of lichenization in chlorophyte algae.</title>
        <authorList>
            <person name="Puginier C."/>
            <person name="Libourel C."/>
            <person name="Otte J."/>
            <person name="Skaloud P."/>
            <person name="Haon M."/>
            <person name="Grisel S."/>
            <person name="Petersen M."/>
            <person name="Berrin J.G."/>
            <person name="Delaux P.M."/>
            <person name="Dal Grande F."/>
            <person name="Keller J."/>
        </authorList>
    </citation>
    <scope>NUCLEOTIDE SEQUENCE [LARGE SCALE GENOMIC DNA]</scope>
    <source>
        <strain evidence="4 5">SAG 2145</strain>
    </source>
</reference>
<sequence>MIYTTLDNFYLTAEQLEDSPSRQDGITADDEYRARVFGCELIQEAGMLLKLPQVTMATGQVLLHRYYCKQSMAKRDVKLLSMACLFLATKLEETARKHREIISVFYRVERRREGRSLDPLDLYGNAYSEKKVHLVKAEKTILTQLGFILHVDHPHKDMLNYLHYLQASPSLMQIAWNLTNDSLRTTLCVRFKSKIVACGIIYTAARHLQEALPEDPPWWEVFSVDLADMCMVCREIFKLYHLEKAVYVNLGKKPGALPDNNASPAPAQLTPAISAGQSGGDAAEHGSQGPSPETAPDGKGARSVEGTATGRSEKDPNGRPASSDSAAARHADRGGSSRQQAMHGSQATNRSRAQASSRDDDQREKHREYRKDPGRRDYDQSADAERESDRRRDRRNDRDSHHSRSRDARHKDRDRDRPRPADGHASHRSRDRDRTHDRLPYSSRDGGTAGRSQRERPDPGPPRDNSKRRRTSGERDTDVAAKKRNGDSAPRPISSSEKGAKPSPSNSSTSSSSQSTS</sequence>
<dbReference type="SMART" id="SM00385">
    <property type="entry name" value="CYCLIN"/>
    <property type="match status" value="2"/>
</dbReference>
<dbReference type="CDD" id="cd20532">
    <property type="entry name" value="CYCLIN_CCNL_rpt1"/>
    <property type="match status" value="1"/>
</dbReference>
<feature type="domain" description="Cyclin-like" evidence="3">
    <location>
        <begin position="40"/>
        <end position="143"/>
    </location>
</feature>
<name>A0AAW1RG24_9CHLO</name>
<protein>
    <recommendedName>
        <fullName evidence="3">Cyclin-like domain-containing protein</fullName>
    </recommendedName>
</protein>
<comment type="similarity">
    <text evidence="1">Belongs to the cyclin family.</text>
</comment>
<dbReference type="InterPro" id="IPR013763">
    <property type="entry name" value="Cyclin-like_dom"/>
</dbReference>
<evidence type="ECO:0000259" key="3">
    <source>
        <dbReference type="SMART" id="SM00385"/>
    </source>
</evidence>
<dbReference type="InterPro" id="IPR006671">
    <property type="entry name" value="Cyclin_N"/>
</dbReference>
<comment type="caution">
    <text evidence="4">The sequence shown here is derived from an EMBL/GenBank/DDBJ whole genome shotgun (WGS) entry which is preliminary data.</text>
</comment>
<dbReference type="Pfam" id="PF21797">
    <property type="entry name" value="CycT2-like_C"/>
    <property type="match status" value="1"/>
</dbReference>
<dbReference type="EMBL" id="JALJOS010000012">
    <property type="protein sequence ID" value="KAK9832172.1"/>
    <property type="molecule type" value="Genomic_DNA"/>
</dbReference>
<dbReference type="PIRSF" id="PIRSF036580">
    <property type="entry name" value="Cyclin_L"/>
    <property type="match status" value="1"/>
</dbReference>
<evidence type="ECO:0000313" key="4">
    <source>
        <dbReference type="EMBL" id="KAK9832172.1"/>
    </source>
</evidence>
<evidence type="ECO:0000313" key="5">
    <source>
        <dbReference type="Proteomes" id="UP001438707"/>
    </source>
</evidence>
<keyword evidence="1" id="KW-0195">Cyclin</keyword>
<feature type="compositionally biased region" description="Polar residues" evidence="2">
    <location>
        <begin position="339"/>
        <end position="356"/>
    </location>
</feature>
<feature type="domain" description="Cyclin-like" evidence="3">
    <location>
        <begin position="156"/>
        <end position="238"/>
    </location>
</feature>
<dbReference type="GO" id="GO:0016538">
    <property type="term" value="F:cyclin-dependent protein serine/threonine kinase regulator activity"/>
    <property type="evidence" value="ECO:0007669"/>
    <property type="project" value="InterPro"/>
</dbReference>